<reference evidence="7 8" key="2">
    <citation type="journal article" date="2013" name="Genome Biol. Evol.">
        <title>Genome sequencing of Giardia lamblia genotypes A2 and B isolates (DH and GS) and comparative analysis with the genomes of genotypes A1 and E (WB and Pig).</title>
        <authorList>
            <person name="Adam R.D."/>
            <person name="Dahlstrom E.W."/>
            <person name="Martens C.A."/>
            <person name="Bruno D.P."/>
            <person name="Barbian K.D."/>
            <person name="Ricklefs S.M."/>
            <person name="Hernandez M.M."/>
            <person name="Narla N.P."/>
            <person name="Patel R.B."/>
            <person name="Porcella S.F."/>
            <person name="Nash T.E."/>
        </authorList>
    </citation>
    <scope>NUCLEOTIDE SEQUENCE [LARGE SCALE GENOMIC DNA]</scope>
    <source>
        <strain evidence="7 8">DH</strain>
    </source>
</reference>
<evidence type="ECO:0000256" key="2">
    <source>
        <dbReference type="ARBA" id="ARBA00006070"/>
    </source>
</evidence>
<dbReference type="GO" id="GO:0005783">
    <property type="term" value="C:endoplasmic reticulum"/>
    <property type="evidence" value="ECO:0007669"/>
    <property type="project" value="GOC"/>
</dbReference>
<organism evidence="7 8">
    <name type="scientific">Giardia intestinalis</name>
    <name type="common">Giardia lamblia</name>
    <dbReference type="NCBI Taxonomy" id="5741"/>
    <lineage>
        <taxon>Eukaryota</taxon>
        <taxon>Metamonada</taxon>
        <taxon>Diplomonadida</taxon>
        <taxon>Hexamitidae</taxon>
        <taxon>Giardiinae</taxon>
        <taxon>Giardia</taxon>
    </lineage>
</organism>
<dbReference type="PANTHER" id="PTHR10743:SF0">
    <property type="entry name" value="PROTEIN RER1"/>
    <property type="match status" value="1"/>
</dbReference>
<dbReference type="VEuPathDB" id="GiardiaDB:DHA2_15413"/>
<dbReference type="AlphaFoldDB" id="V6TFJ9"/>
<comment type="subcellular location">
    <subcellularLocation>
        <location evidence="1">Membrane</location>
        <topology evidence="1">Multi-pass membrane protein</topology>
    </subcellularLocation>
</comment>
<feature type="non-terminal residue" evidence="7">
    <location>
        <position position="1"/>
    </location>
</feature>
<evidence type="ECO:0000256" key="1">
    <source>
        <dbReference type="ARBA" id="ARBA00004141"/>
    </source>
</evidence>
<sequence length="225" mass="26490">VLDHVSTSSCVLAWTQAIFMLCQMSLKRVSFSIKVFQFVLFHERYNMQGTSLPEIAASYYAEYKTKVEAHVNLTIKYKLYRWLGAALLTLLFLLRIIISRKYFMITYFLYVYILVAFVAFITPFEEAEGGLPINDTEDKGYRRNLPEFDFWRKYTTAHLIAFFSSLFPFMDIPVFVPVLVFYAAILTVFMLYNELQRGFMHQLSVKETIDRWFNMKKPSYIAGHT</sequence>
<dbReference type="VEuPathDB" id="GiardiaDB:GL50803_0015413"/>
<feature type="transmembrane region" description="Helical" evidence="6">
    <location>
        <begin position="105"/>
        <end position="124"/>
    </location>
</feature>
<dbReference type="Pfam" id="PF03248">
    <property type="entry name" value="Rer1"/>
    <property type="match status" value="1"/>
</dbReference>
<comment type="similarity">
    <text evidence="2">Belongs to the RER1 family.</text>
</comment>
<keyword evidence="4 6" id="KW-1133">Transmembrane helix</keyword>
<dbReference type="GO" id="GO:0006621">
    <property type="term" value="P:protein retention in ER lumen"/>
    <property type="evidence" value="ECO:0007669"/>
    <property type="project" value="TreeGrafter"/>
</dbReference>
<evidence type="ECO:0000313" key="7">
    <source>
        <dbReference type="EMBL" id="ESU37546.1"/>
    </source>
</evidence>
<dbReference type="VEuPathDB" id="GiardiaDB:QR46_4804"/>
<evidence type="ECO:0000256" key="4">
    <source>
        <dbReference type="ARBA" id="ARBA00022989"/>
    </source>
</evidence>
<feature type="transmembrane region" description="Helical" evidence="6">
    <location>
        <begin position="172"/>
        <end position="192"/>
    </location>
</feature>
<dbReference type="Proteomes" id="UP000018320">
    <property type="component" value="Unassembled WGS sequence"/>
</dbReference>
<dbReference type="EMBL" id="AHGT01000025">
    <property type="protein sequence ID" value="ESU37546.1"/>
    <property type="molecule type" value="Genomic_DNA"/>
</dbReference>
<protein>
    <submittedName>
        <fullName evidence="7">Putative REP1 family protein</fullName>
    </submittedName>
</protein>
<accession>V6TFJ9</accession>
<evidence type="ECO:0000256" key="6">
    <source>
        <dbReference type="SAM" id="Phobius"/>
    </source>
</evidence>
<keyword evidence="3 6" id="KW-0812">Transmembrane</keyword>
<proteinExistence type="inferred from homology"/>
<keyword evidence="5 6" id="KW-0472">Membrane</keyword>
<reference evidence="8" key="1">
    <citation type="submission" date="2012-02" db="EMBL/GenBank/DDBJ databases">
        <title>Genome sequencing of Giardia lamblia Genotypes A2 and B isolates (DH and GS) and comparative analysis with the genomes of Genotypes A1 and E (WB and Pig).</title>
        <authorList>
            <person name="Adam R."/>
            <person name="Dahlstrom E."/>
            <person name="Martens C."/>
            <person name="Bruno D."/>
            <person name="Barbian K."/>
            <person name="Porcella S.F."/>
            <person name="Nash T."/>
        </authorList>
    </citation>
    <scope>NUCLEOTIDE SEQUENCE</scope>
    <source>
        <strain evidence="8">DH</strain>
    </source>
</reference>
<evidence type="ECO:0000256" key="3">
    <source>
        <dbReference type="ARBA" id="ARBA00022692"/>
    </source>
</evidence>
<dbReference type="GO" id="GO:0000139">
    <property type="term" value="C:Golgi membrane"/>
    <property type="evidence" value="ECO:0007669"/>
    <property type="project" value="TreeGrafter"/>
</dbReference>
<dbReference type="VEuPathDB" id="GiardiaDB:GL50581_181"/>
<name>V6TFJ9_GIAIN</name>
<evidence type="ECO:0000256" key="5">
    <source>
        <dbReference type="ARBA" id="ARBA00023136"/>
    </source>
</evidence>
<feature type="transmembrane region" description="Helical" evidence="6">
    <location>
        <begin position="79"/>
        <end position="98"/>
    </location>
</feature>
<dbReference type="InterPro" id="IPR004932">
    <property type="entry name" value="Rer1"/>
</dbReference>
<dbReference type="GO" id="GO:0006890">
    <property type="term" value="P:retrograde vesicle-mediated transport, Golgi to endoplasmic reticulum"/>
    <property type="evidence" value="ECO:0007669"/>
    <property type="project" value="TreeGrafter"/>
</dbReference>
<dbReference type="PANTHER" id="PTHR10743">
    <property type="entry name" value="PROTEIN RER1"/>
    <property type="match status" value="1"/>
</dbReference>
<comment type="caution">
    <text evidence="7">The sequence shown here is derived from an EMBL/GenBank/DDBJ whole genome shotgun (WGS) entry which is preliminary data.</text>
</comment>
<gene>
    <name evidence="7" type="ORF">DHA2_15413</name>
</gene>
<evidence type="ECO:0000313" key="8">
    <source>
        <dbReference type="Proteomes" id="UP000018320"/>
    </source>
</evidence>